<keyword evidence="4" id="KW-0503">Monooxygenase</keyword>
<dbReference type="Proteomes" id="UP001321475">
    <property type="component" value="Chromosome"/>
</dbReference>
<evidence type="ECO:0000256" key="2">
    <source>
        <dbReference type="ARBA" id="ARBA00022643"/>
    </source>
</evidence>
<keyword evidence="7" id="KW-1185">Reference proteome</keyword>
<evidence type="ECO:0000256" key="1">
    <source>
        <dbReference type="ARBA" id="ARBA00022630"/>
    </source>
</evidence>
<keyword evidence="1" id="KW-0285">Flavoprotein</keyword>
<proteinExistence type="predicted"/>
<evidence type="ECO:0000313" key="6">
    <source>
        <dbReference type="EMBL" id="BDZ42505.1"/>
    </source>
</evidence>
<dbReference type="EMBL" id="AP027729">
    <property type="protein sequence ID" value="BDZ42505.1"/>
    <property type="molecule type" value="Genomic_DNA"/>
</dbReference>
<dbReference type="InterPro" id="IPR050172">
    <property type="entry name" value="SsuD_RutA_monooxygenase"/>
</dbReference>
<protein>
    <recommendedName>
        <fullName evidence="5">Luciferase-like domain-containing protein</fullName>
    </recommendedName>
</protein>
<dbReference type="PANTHER" id="PTHR42847:SF4">
    <property type="entry name" value="ALKANESULFONATE MONOOXYGENASE-RELATED"/>
    <property type="match status" value="1"/>
</dbReference>
<evidence type="ECO:0000313" key="7">
    <source>
        <dbReference type="Proteomes" id="UP001321475"/>
    </source>
</evidence>
<keyword evidence="3" id="KW-0560">Oxidoreductase</keyword>
<organism evidence="6 7">
    <name type="scientific">Paraoerskovia sediminicola</name>
    <dbReference type="NCBI Taxonomy" id="1138587"/>
    <lineage>
        <taxon>Bacteria</taxon>
        <taxon>Bacillati</taxon>
        <taxon>Actinomycetota</taxon>
        <taxon>Actinomycetes</taxon>
        <taxon>Micrococcales</taxon>
        <taxon>Cellulomonadaceae</taxon>
        <taxon>Paraoerskovia</taxon>
    </lineage>
</organism>
<evidence type="ECO:0000256" key="3">
    <source>
        <dbReference type="ARBA" id="ARBA00023002"/>
    </source>
</evidence>
<dbReference type="SUPFAM" id="SSF51679">
    <property type="entry name" value="Bacterial luciferase-like"/>
    <property type="match status" value="1"/>
</dbReference>
<keyword evidence="2" id="KW-0288">FMN</keyword>
<gene>
    <name evidence="6" type="ORF">GCM10025865_18040</name>
</gene>
<sequence length="235" mass="24841">MHDDVPAAGHARHLPNFREPVTLAKDLMTLDDVSGGRVTLGIGAGTSSGFDATVYGGEPWSARERTERFGEMVGMLDRLLTEPSVTAEGTHYSAHEARTIPGSTQQPRMPFLVAAGGPRGMRVAARHGQGWVTTGAGEDLTPEESASDVGRQVERVRSACADAGRDPATLHTVLLTGFTPDPLLDSVSAFEEAAGRYAAAGIDELVVHWPIPGTQFAADQDAFERIALAHTGGSR</sequence>
<evidence type="ECO:0000259" key="5">
    <source>
        <dbReference type="Pfam" id="PF00296"/>
    </source>
</evidence>
<feature type="domain" description="Luciferase-like" evidence="5">
    <location>
        <begin position="13"/>
        <end position="175"/>
    </location>
</feature>
<dbReference type="InterPro" id="IPR011251">
    <property type="entry name" value="Luciferase-like_dom"/>
</dbReference>
<dbReference type="Gene3D" id="3.20.20.30">
    <property type="entry name" value="Luciferase-like domain"/>
    <property type="match status" value="1"/>
</dbReference>
<dbReference type="Pfam" id="PF00296">
    <property type="entry name" value="Bac_luciferase"/>
    <property type="match status" value="1"/>
</dbReference>
<dbReference type="InterPro" id="IPR036661">
    <property type="entry name" value="Luciferase-like_sf"/>
</dbReference>
<evidence type="ECO:0000256" key="4">
    <source>
        <dbReference type="ARBA" id="ARBA00023033"/>
    </source>
</evidence>
<accession>A0ABM8G391</accession>
<name>A0ABM8G391_9CELL</name>
<dbReference type="PANTHER" id="PTHR42847">
    <property type="entry name" value="ALKANESULFONATE MONOOXYGENASE"/>
    <property type="match status" value="1"/>
</dbReference>
<reference evidence="7" key="1">
    <citation type="journal article" date="2019" name="Int. J. Syst. Evol. Microbiol.">
        <title>The Global Catalogue of Microorganisms (GCM) 10K type strain sequencing project: providing services to taxonomists for standard genome sequencing and annotation.</title>
        <authorList>
            <consortium name="The Broad Institute Genomics Platform"/>
            <consortium name="The Broad Institute Genome Sequencing Center for Infectious Disease"/>
            <person name="Wu L."/>
            <person name="Ma J."/>
        </authorList>
    </citation>
    <scope>NUCLEOTIDE SEQUENCE [LARGE SCALE GENOMIC DNA]</scope>
    <source>
        <strain evidence="7">NBRC 108565</strain>
    </source>
</reference>